<evidence type="ECO:0000256" key="2">
    <source>
        <dbReference type="ARBA" id="ARBA00022801"/>
    </source>
</evidence>
<dbReference type="SUPFAM" id="SSF53474">
    <property type="entry name" value="alpha/beta-Hydrolases"/>
    <property type="match status" value="1"/>
</dbReference>
<feature type="domain" description="Fungal lipase-type" evidence="3">
    <location>
        <begin position="88"/>
        <end position="167"/>
    </location>
</feature>
<dbReference type="OrthoDB" id="438440at2759"/>
<dbReference type="PANTHER" id="PTHR46640">
    <property type="entry name" value="TRIACYLGLYCEROL LIPASE, PUTATIVE (AFU_ORTHOLOGUE AFUA_6G06510)-RELATED"/>
    <property type="match status" value="1"/>
</dbReference>
<keyword evidence="5" id="KW-1185">Reference proteome</keyword>
<dbReference type="InterPro" id="IPR002921">
    <property type="entry name" value="Fungal_lipase-type"/>
</dbReference>
<accession>A0A9P7CX11</accession>
<keyword evidence="2 4" id="KW-0378">Hydrolase</keyword>
<evidence type="ECO:0000313" key="5">
    <source>
        <dbReference type="Proteomes" id="UP000714275"/>
    </source>
</evidence>
<dbReference type="EMBL" id="JABBWD010000108">
    <property type="protein sequence ID" value="KAG1765379.1"/>
    <property type="molecule type" value="Genomic_DNA"/>
</dbReference>
<dbReference type="InterPro" id="IPR029058">
    <property type="entry name" value="AB_hydrolase_fold"/>
</dbReference>
<proteinExistence type="predicted"/>
<evidence type="ECO:0000259" key="3">
    <source>
        <dbReference type="Pfam" id="PF01764"/>
    </source>
</evidence>
<reference evidence="4" key="1">
    <citation type="journal article" date="2020" name="New Phytol.">
        <title>Comparative genomics reveals dynamic genome evolution in host specialist ectomycorrhizal fungi.</title>
        <authorList>
            <person name="Lofgren L.A."/>
            <person name="Nguyen N.H."/>
            <person name="Vilgalys R."/>
            <person name="Ruytinx J."/>
            <person name="Liao H.L."/>
            <person name="Branco S."/>
            <person name="Kuo A."/>
            <person name="LaButti K."/>
            <person name="Lipzen A."/>
            <person name="Andreopoulos W."/>
            <person name="Pangilinan J."/>
            <person name="Riley R."/>
            <person name="Hundley H."/>
            <person name="Na H."/>
            <person name="Barry K."/>
            <person name="Grigoriev I.V."/>
            <person name="Stajich J.E."/>
            <person name="Kennedy P.G."/>
        </authorList>
    </citation>
    <scope>NUCLEOTIDE SEQUENCE</scope>
    <source>
        <strain evidence="4">DOB743</strain>
    </source>
</reference>
<feature type="domain" description="Fungal lipase-type" evidence="3">
    <location>
        <begin position="186"/>
        <end position="248"/>
    </location>
</feature>
<organism evidence="4 5">
    <name type="scientific">Suillus placidus</name>
    <dbReference type="NCBI Taxonomy" id="48579"/>
    <lineage>
        <taxon>Eukaryota</taxon>
        <taxon>Fungi</taxon>
        <taxon>Dikarya</taxon>
        <taxon>Basidiomycota</taxon>
        <taxon>Agaricomycotina</taxon>
        <taxon>Agaricomycetes</taxon>
        <taxon>Agaricomycetidae</taxon>
        <taxon>Boletales</taxon>
        <taxon>Suillineae</taxon>
        <taxon>Suillaceae</taxon>
        <taxon>Suillus</taxon>
    </lineage>
</organism>
<dbReference type="Pfam" id="PF01764">
    <property type="entry name" value="Lipase_3"/>
    <property type="match status" value="2"/>
</dbReference>
<dbReference type="GO" id="GO:0006629">
    <property type="term" value="P:lipid metabolic process"/>
    <property type="evidence" value="ECO:0007669"/>
    <property type="project" value="InterPro"/>
</dbReference>
<dbReference type="Gene3D" id="3.40.50.1820">
    <property type="entry name" value="alpha/beta hydrolase"/>
    <property type="match status" value="2"/>
</dbReference>
<keyword evidence="1" id="KW-0732">Signal</keyword>
<dbReference type="AlphaFoldDB" id="A0A9P7CX11"/>
<dbReference type="GO" id="GO:0016787">
    <property type="term" value="F:hydrolase activity"/>
    <property type="evidence" value="ECO:0007669"/>
    <property type="project" value="UniProtKB-KW"/>
</dbReference>
<evidence type="ECO:0000313" key="4">
    <source>
        <dbReference type="EMBL" id="KAG1765379.1"/>
    </source>
</evidence>
<gene>
    <name evidence="4" type="ORF">EV702DRAFT_1037077</name>
</gene>
<dbReference type="Proteomes" id="UP000714275">
    <property type="component" value="Unassembled WGS sequence"/>
</dbReference>
<comment type="caution">
    <text evidence="4">The sequence shown here is derived from an EMBL/GenBank/DDBJ whole genome shotgun (WGS) entry which is preliminary data.</text>
</comment>
<sequence length="312" mass="34853">MHTNPPDETSRSRTFWKWPHFPGTVHDPDNGISEELYNELVRYAKYASGAYQVLCPRPMGNTLVTQFIDVITATQGFVARDDTRKELVVSFRGSREIASAIIDTSLVLSPLRGPGLPRDTDAHVHTGFLYAFRSVGERVLNVLREQFDKFPQHDVAVSGKPRCHSLGVRRIVSLRHTTYVIVLEQGAIACIAALSIRNSFPDVGLRLFTFGQPRTGDHSFAELVETVIGMDNIFRGVHSFDGVPTMIPTRLGYRHHATEYWQFTEPPAPRHVRRCVGSEDPEGSASIPSTGINLPHMVYFEQPIASDPTVCI</sequence>
<dbReference type="InterPro" id="IPR051299">
    <property type="entry name" value="AB_hydrolase_lip/est"/>
</dbReference>
<evidence type="ECO:0000256" key="1">
    <source>
        <dbReference type="ARBA" id="ARBA00022729"/>
    </source>
</evidence>
<dbReference type="PANTHER" id="PTHR46640:SF1">
    <property type="entry name" value="FUNGAL LIPASE-LIKE DOMAIN-CONTAINING PROTEIN-RELATED"/>
    <property type="match status" value="1"/>
</dbReference>
<protein>
    <submittedName>
        <fullName evidence="4">Alpha/Beta hydrolase protein</fullName>
    </submittedName>
</protein>
<dbReference type="CDD" id="cd00519">
    <property type="entry name" value="Lipase_3"/>
    <property type="match status" value="1"/>
</dbReference>
<name>A0A9P7CX11_9AGAM</name>